<dbReference type="EMBL" id="CP031376">
    <property type="protein sequence ID" value="AXK51789.1"/>
    <property type="molecule type" value="Genomic_DNA"/>
</dbReference>
<evidence type="ECO:0000313" key="3">
    <source>
        <dbReference type="Proteomes" id="UP000254792"/>
    </source>
</evidence>
<sequence>MTAAGFWRRLAATLIEMLLVAVTFGIYFIFKIIWFCKGQPNLGMRTLGLGYEPGKGKMLMLFLFMFIVTPLMYGASFGIVWIIDIVRICMKKGTFAEAWAQNFIVKTS</sequence>
<dbReference type="OrthoDB" id="389640at2"/>
<organism evidence="2 3">
    <name type="scientific">Spiroplasma alleghenense</name>
    <dbReference type="NCBI Taxonomy" id="216931"/>
    <lineage>
        <taxon>Bacteria</taxon>
        <taxon>Bacillati</taxon>
        <taxon>Mycoplasmatota</taxon>
        <taxon>Mollicutes</taxon>
        <taxon>Entomoplasmatales</taxon>
        <taxon>Spiroplasmataceae</taxon>
        <taxon>Spiroplasma</taxon>
    </lineage>
</organism>
<protein>
    <submittedName>
        <fullName evidence="2">Uncharacterized protein</fullName>
    </submittedName>
</protein>
<proteinExistence type="predicted"/>
<keyword evidence="3" id="KW-1185">Reference proteome</keyword>
<dbReference type="KEGG" id="salx:SALLE_v1c11190"/>
<keyword evidence="1" id="KW-0812">Transmembrane</keyword>
<accession>A0A345Z5B0</accession>
<dbReference type="RefSeq" id="WP_115558673.1">
    <property type="nucleotide sequence ID" value="NZ_CP031376.1"/>
</dbReference>
<feature type="transmembrane region" description="Helical" evidence="1">
    <location>
        <begin position="59"/>
        <end position="83"/>
    </location>
</feature>
<name>A0A345Z5B0_9MOLU</name>
<evidence type="ECO:0000313" key="2">
    <source>
        <dbReference type="EMBL" id="AXK51789.1"/>
    </source>
</evidence>
<gene>
    <name evidence="2" type="ORF">SALLE_v1c11190</name>
</gene>
<dbReference type="Proteomes" id="UP000254792">
    <property type="component" value="Chromosome"/>
</dbReference>
<dbReference type="AlphaFoldDB" id="A0A345Z5B0"/>
<evidence type="ECO:0000256" key="1">
    <source>
        <dbReference type="SAM" id="Phobius"/>
    </source>
</evidence>
<feature type="transmembrane region" description="Helical" evidence="1">
    <location>
        <begin position="12"/>
        <end position="34"/>
    </location>
</feature>
<keyword evidence="1" id="KW-0472">Membrane</keyword>
<keyword evidence="1" id="KW-1133">Transmembrane helix</keyword>
<reference evidence="2 3" key="1">
    <citation type="submission" date="2018-07" db="EMBL/GenBank/DDBJ databases">
        <title>Complete genome sequence of Spiroplasma alleghenense PLHS-1 (ATCC 51752).</title>
        <authorList>
            <person name="Chou L."/>
            <person name="Lee T.-Y."/>
            <person name="Tsai Y.-M."/>
            <person name="Kuo C.-H."/>
        </authorList>
    </citation>
    <scope>NUCLEOTIDE SEQUENCE [LARGE SCALE GENOMIC DNA]</scope>
    <source>
        <strain evidence="2 3">PLHS-1</strain>
    </source>
</reference>